<keyword evidence="2 7" id="KW-0813">Transport</keyword>
<evidence type="ECO:0000256" key="1">
    <source>
        <dbReference type="ARBA" id="ARBA00004651"/>
    </source>
</evidence>
<keyword evidence="4 7" id="KW-0812">Transmembrane</keyword>
<comment type="subcellular location">
    <subcellularLocation>
        <location evidence="1 7">Cell membrane</location>
        <topology evidence="1 7">Multi-pass membrane protein</topology>
    </subcellularLocation>
</comment>
<feature type="transmembrane region" description="Helical" evidence="7">
    <location>
        <begin position="209"/>
        <end position="227"/>
    </location>
</feature>
<feature type="transmembrane region" description="Helical" evidence="7">
    <location>
        <begin position="184"/>
        <end position="203"/>
    </location>
</feature>
<protein>
    <submittedName>
        <fullName evidence="9">Phosphonate ABC transporter, permease protein PhnE</fullName>
    </submittedName>
</protein>
<comment type="similarity">
    <text evidence="7">Belongs to the binding-protein-dependent transport system permease family.</text>
</comment>
<evidence type="ECO:0000259" key="8">
    <source>
        <dbReference type="PROSITE" id="PS50928"/>
    </source>
</evidence>
<reference evidence="9 10" key="1">
    <citation type="submission" date="2022-08" db="EMBL/GenBank/DDBJ databases">
        <title>Aerococcaceae sp. nov isolated from spoiled eye mask.</title>
        <authorList>
            <person name="Zhou G."/>
            <person name="Xie X.-B."/>
            <person name="Shi Q.-S."/>
            <person name="Wang Y.-S."/>
            <person name="Wen X."/>
            <person name="Peng H."/>
            <person name="Yang X.-J."/>
            <person name="Tao H.-B."/>
            <person name="Huang X.-M."/>
        </authorList>
    </citation>
    <scope>NUCLEOTIDE SEQUENCE [LARGE SCALE GENOMIC DNA]</scope>
    <source>
        <strain evidence="10">DM20194951</strain>
    </source>
</reference>
<feature type="transmembrane region" description="Helical" evidence="7">
    <location>
        <begin position="80"/>
        <end position="99"/>
    </location>
</feature>
<accession>A0ABY5P207</accession>
<keyword evidence="3" id="KW-1003">Cell membrane</keyword>
<keyword evidence="10" id="KW-1185">Reference proteome</keyword>
<dbReference type="EMBL" id="CP102453">
    <property type="protein sequence ID" value="UUX32747.1"/>
    <property type="molecule type" value="Genomic_DNA"/>
</dbReference>
<proteinExistence type="inferred from homology"/>
<evidence type="ECO:0000256" key="5">
    <source>
        <dbReference type="ARBA" id="ARBA00022989"/>
    </source>
</evidence>
<feature type="domain" description="ABC transmembrane type-1" evidence="8">
    <location>
        <begin position="74"/>
        <end position="257"/>
    </location>
</feature>
<feature type="transmembrane region" description="Helical" evidence="7">
    <location>
        <begin position="135"/>
        <end position="155"/>
    </location>
</feature>
<organism evidence="9 10">
    <name type="scientific">Fundicoccus culcitae</name>
    <dbReference type="NCBI Taxonomy" id="2969821"/>
    <lineage>
        <taxon>Bacteria</taxon>
        <taxon>Bacillati</taxon>
        <taxon>Bacillota</taxon>
        <taxon>Bacilli</taxon>
        <taxon>Lactobacillales</taxon>
        <taxon>Aerococcaceae</taxon>
        <taxon>Fundicoccus</taxon>
    </lineage>
</organism>
<evidence type="ECO:0000313" key="10">
    <source>
        <dbReference type="Proteomes" id="UP001315967"/>
    </source>
</evidence>
<dbReference type="CDD" id="cd06261">
    <property type="entry name" value="TM_PBP2"/>
    <property type="match status" value="1"/>
</dbReference>
<dbReference type="InterPro" id="IPR035906">
    <property type="entry name" value="MetI-like_sf"/>
</dbReference>
<dbReference type="Pfam" id="PF00528">
    <property type="entry name" value="BPD_transp_1"/>
    <property type="match status" value="1"/>
</dbReference>
<feature type="transmembrane region" description="Helical" evidence="7">
    <location>
        <begin position="19"/>
        <end position="37"/>
    </location>
</feature>
<evidence type="ECO:0000256" key="2">
    <source>
        <dbReference type="ARBA" id="ARBA00022448"/>
    </source>
</evidence>
<name>A0ABY5P207_9LACT</name>
<dbReference type="SUPFAM" id="SSF161098">
    <property type="entry name" value="MetI-like"/>
    <property type="match status" value="1"/>
</dbReference>
<dbReference type="PANTHER" id="PTHR30043">
    <property type="entry name" value="PHOSPHONATES TRANSPORT SYSTEM PERMEASE PROTEIN"/>
    <property type="match status" value="1"/>
</dbReference>
<keyword evidence="6 7" id="KW-0472">Membrane</keyword>
<dbReference type="InterPro" id="IPR005769">
    <property type="entry name" value="PhnE/PtxC"/>
</dbReference>
<dbReference type="Gene3D" id="1.10.3720.10">
    <property type="entry name" value="MetI-like"/>
    <property type="match status" value="1"/>
</dbReference>
<evidence type="ECO:0000256" key="4">
    <source>
        <dbReference type="ARBA" id="ARBA00022692"/>
    </source>
</evidence>
<evidence type="ECO:0000256" key="3">
    <source>
        <dbReference type="ARBA" id="ARBA00022475"/>
    </source>
</evidence>
<keyword evidence="5 7" id="KW-1133">Transmembrane helix</keyword>
<gene>
    <name evidence="9" type="primary">phnE</name>
    <name evidence="9" type="ORF">NRE15_07395</name>
</gene>
<feature type="transmembrane region" description="Helical" evidence="7">
    <location>
        <begin position="239"/>
        <end position="257"/>
    </location>
</feature>
<evidence type="ECO:0000256" key="7">
    <source>
        <dbReference type="RuleBase" id="RU363032"/>
    </source>
</evidence>
<dbReference type="PROSITE" id="PS50928">
    <property type="entry name" value="ABC_TM1"/>
    <property type="match status" value="1"/>
</dbReference>
<dbReference type="RefSeq" id="WP_313792246.1">
    <property type="nucleotide sequence ID" value="NZ_CP102453.1"/>
</dbReference>
<sequence length="265" mass="29665">MNQIQAQTQTMKSKNSTKVFVFIGILLFLVISGMVYLDISLIDLVTVIPDFLVFFFTRFFPPNFSEFFLILPDLIDTILYAYVATIISSIVALIFGILMSKRLNPIQPIRLIVRGIVSFLRNVPVIIWASTLVYIFGIGSLVAIIALVINTIGFLSKSYADSIDDIPQGKLEPMIANGASKSQIIYHAIVPMFLPDWINWTLFAFEINVRASSILGLVGAGGIGILIQTRINLFKYQEAMAMVIYIIILVLITEYATNKLRTKLK</sequence>
<dbReference type="InterPro" id="IPR000515">
    <property type="entry name" value="MetI-like"/>
</dbReference>
<evidence type="ECO:0000313" key="9">
    <source>
        <dbReference type="EMBL" id="UUX32747.1"/>
    </source>
</evidence>
<dbReference type="NCBIfam" id="TIGR01097">
    <property type="entry name" value="PhnE"/>
    <property type="match status" value="1"/>
</dbReference>
<evidence type="ECO:0000256" key="6">
    <source>
        <dbReference type="ARBA" id="ARBA00023136"/>
    </source>
</evidence>
<dbReference type="Proteomes" id="UP001315967">
    <property type="component" value="Chromosome"/>
</dbReference>
<dbReference type="PANTHER" id="PTHR30043:SF1">
    <property type="entry name" value="ABC TRANSPORT SYSTEM PERMEASE PROTEIN P69"/>
    <property type="match status" value="1"/>
</dbReference>